<comment type="caution">
    <text evidence="2">The sequence shown here is derived from an EMBL/GenBank/DDBJ whole genome shotgun (WGS) entry which is preliminary data.</text>
</comment>
<dbReference type="InterPro" id="IPR008538">
    <property type="entry name" value="Uma2"/>
</dbReference>
<accession>A0A5A8F6D6</accession>
<keyword evidence="3" id="KW-1185">Reference proteome</keyword>
<reference evidence="2 3" key="1">
    <citation type="submission" date="2019-06" db="EMBL/GenBank/DDBJ databases">
        <title>Genomic insights into carbon and energy metabolism of Deferribacter autotrophicus revealed new metabolic traits in the phylum Deferribacteres.</title>
        <authorList>
            <person name="Slobodkin A.I."/>
            <person name="Slobodkina G.B."/>
            <person name="Allioux M."/>
            <person name="Alain K."/>
            <person name="Jebbar M."/>
            <person name="Shadrin V."/>
            <person name="Kublanov I.V."/>
            <person name="Toshchakov S.V."/>
            <person name="Bonch-Osmolovskaya E.A."/>
        </authorList>
    </citation>
    <scope>NUCLEOTIDE SEQUENCE [LARGE SCALE GENOMIC DNA]</scope>
    <source>
        <strain evidence="2 3">SL50</strain>
    </source>
</reference>
<feature type="domain" description="Putative restriction endonuclease" evidence="1">
    <location>
        <begin position="15"/>
        <end position="153"/>
    </location>
</feature>
<dbReference type="Proteomes" id="UP000322876">
    <property type="component" value="Unassembled WGS sequence"/>
</dbReference>
<name>A0A5A8F6D6_9BACT</name>
<dbReference type="InterPro" id="IPR011335">
    <property type="entry name" value="Restrct_endonuc-II-like"/>
</dbReference>
<dbReference type="RefSeq" id="WP_149265539.1">
    <property type="nucleotide sequence ID" value="NZ_VFJB01000003.1"/>
</dbReference>
<dbReference type="OrthoDB" id="9793127at2"/>
<sequence length="183" mass="21737">MGTIKIEDLPRYTYEDYKYWEGKWELINGIAYAMSPSPNAKHQRVSSKINWLLEELFKDYKKCKVYLPIDWKISDDTVVQPDNLVLCYDAGDKPYITKAPKIIFEVLSKSTFRKDTVIKFNIYEQEGVKYYVIVNPDDKIAKVYELKDGRYIKICDATDEIIEFYIEECDNKIQFDFSKIWDD</sequence>
<evidence type="ECO:0000313" key="2">
    <source>
        <dbReference type="EMBL" id="KAA0258779.1"/>
    </source>
</evidence>
<keyword evidence="2" id="KW-0255">Endonuclease</keyword>
<dbReference type="Gene3D" id="3.90.1570.10">
    <property type="entry name" value="tt1808, chain A"/>
    <property type="match status" value="1"/>
</dbReference>
<proteinExistence type="predicted"/>
<gene>
    <name evidence="2" type="ORF">FHQ18_02195</name>
</gene>
<evidence type="ECO:0000313" key="3">
    <source>
        <dbReference type="Proteomes" id="UP000322876"/>
    </source>
</evidence>
<dbReference type="Pfam" id="PF05685">
    <property type="entry name" value="Uma2"/>
    <property type="match status" value="1"/>
</dbReference>
<protein>
    <submittedName>
        <fullName evidence="2">Uma2 family endonuclease</fullName>
    </submittedName>
</protein>
<keyword evidence="2" id="KW-0378">Hydrolase</keyword>
<evidence type="ECO:0000259" key="1">
    <source>
        <dbReference type="Pfam" id="PF05685"/>
    </source>
</evidence>
<dbReference type="EMBL" id="VFJB01000003">
    <property type="protein sequence ID" value="KAA0258779.1"/>
    <property type="molecule type" value="Genomic_DNA"/>
</dbReference>
<dbReference type="SUPFAM" id="SSF52980">
    <property type="entry name" value="Restriction endonuclease-like"/>
    <property type="match status" value="1"/>
</dbReference>
<dbReference type="PANTHER" id="PTHR36558">
    <property type="entry name" value="GLR1098 PROTEIN"/>
    <property type="match status" value="1"/>
</dbReference>
<dbReference type="InterPro" id="IPR012296">
    <property type="entry name" value="Nuclease_put_TT1808"/>
</dbReference>
<dbReference type="CDD" id="cd06260">
    <property type="entry name" value="DUF820-like"/>
    <property type="match status" value="1"/>
</dbReference>
<dbReference type="AlphaFoldDB" id="A0A5A8F6D6"/>
<dbReference type="PANTHER" id="PTHR36558:SF1">
    <property type="entry name" value="RESTRICTION ENDONUCLEASE DOMAIN-CONTAINING PROTEIN-RELATED"/>
    <property type="match status" value="1"/>
</dbReference>
<keyword evidence="2" id="KW-0540">Nuclease</keyword>
<organism evidence="2 3">
    <name type="scientific">Deferribacter autotrophicus</name>
    <dbReference type="NCBI Taxonomy" id="500465"/>
    <lineage>
        <taxon>Bacteria</taxon>
        <taxon>Pseudomonadati</taxon>
        <taxon>Deferribacterota</taxon>
        <taxon>Deferribacteres</taxon>
        <taxon>Deferribacterales</taxon>
        <taxon>Deferribacteraceae</taxon>
        <taxon>Deferribacter</taxon>
    </lineage>
</organism>
<dbReference type="GO" id="GO:0004519">
    <property type="term" value="F:endonuclease activity"/>
    <property type="evidence" value="ECO:0007669"/>
    <property type="project" value="UniProtKB-KW"/>
</dbReference>